<organism evidence="1 2">
    <name type="scientific">Mycena alexandri</name>
    <dbReference type="NCBI Taxonomy" id="1745969"/>
    <lineage>
        <taxon>Eukaryota</taxon>
        <taxon>Fungi</taxon>
        <taxon>Dikarya</taxon>
        <taxon>Basidiomycota</taxon>
        <taxon>Agaricomycotina</taxon>
        <taxon>Agaricomycetes</taxon>
        <taxon>Agaricomycetidae</taxon>
        <taxon>Agaricales</taxon>
        <taxon>Marasmiineae</taxon>
        <taxon>Mycenaceae</taxon>
        <taxon>Mycena</taxon>
    </lineage>
</organism>
<feature type="non-terminal residue" evidence="1">
    <location>
        <position position="478"/>
    </location>
</feature>
<protein>
    <recommendedName>
        <fullName evidence="3">Reverse transcriptase domain-containing protein</fullName>
    </recommendedName>
</protein>
<keyword evidence="2" id="KW-1185">Reference proteome</keyword>
<sequence>MVYATKYGDEHCLPFRSVIGLLTGDSASPCLWNIYFADFQLREHPDDVRLHGRALCQAEQADDNIIMSTSFPAFQEKVAEFFCWCKNKRVFISARKSKWMIFGLLPHIIPILRLGDLCVELVSQFKYVGIWLTSTTPNIFSLNYSIKASKARNASNAIFAMKHRIGSLPPKEGLQLYMARVDCYLISAAEISIDVDAHLIDEYLEVQHLFVRRLLGINSRSMLAVLFTETGLMPIRIRRLLQALARARYMATLGDERHVRWAMLDSLDLFTAGHPGWAADIAILLRSLPTPIRIVPADFLCAATIDAISKKVVEVVDADLQFDIDNLQKTHLLRNRLESVEDKKLALVTRRRRHYLTMVPVPAHRKALTRLLLSDHNLSVERLRYPARHRLPIPRDERLCRFCRRDVEDEVHALLECDAYSPLVALRDTFLEDAFQCDSALEAAYQLLPRYDFLHRVLSSRKAVKRFAKFVHEVLGLF</sequence>
<name>A0AAD6SPL4_9AGAR</name>
<dbReference type="EMBL" id="JARJCM010000082">
    <property type="protein sequence ID" value="KAJ7031290.1"/>
    <property type="molecule type" value="Genomic_DNA"/>
</dbReference>
<proteinExistence type="predicted"/>
<dbReference type="AlphaFoldDB" id="A0AAD6SPL4"/>
<accession>A0AAD6SPL4</accession>
<reference evidence="1" key="1">
    <citation type="submission" date="2023-03" db="EMBL/GenBank/DDBJ databases">
        <title>Massive genome expansion in bonnet fungi (Mycena s.s.) driven by repeated elements and novel gene families across ecological guilds.</title>
        <authorList>
            <consortium name="Lawrence Berkeley National Laboratory"/>
            <person name="Harder C.B."/>
            <person name="Miyauchi S."/>
            <person name="Viragh M."/>
            <person name="Kuo A."/>
            <person name="Thoen E."/>
            <person name="Andreopoulos B."/>
            <person name="Lu D."/>
            <person name="Skrede I."/>
            <person name="Drula E."/>
            <person name="Henrissat B."/>
            <person name="Morin E."/>
            <person name="Kohler A."/>
            <person name="Barry K."/>
            <person name="LaButti K."/>
            <person name="Morin E."/>
            <person name="Salamov A."/>
            <person name="Lipzen A."/>
            <person name="Mereny Z."/>
            <person name="Hegedus B."/>
            <person name="Baldrian P."/>
            <person name="Stursova M."/>
            <person name="Weitz H."/>
            <person name="Taylor A."/>
            <person name="Grigoriev I.V."/>
            <person name="Nagy L.G."/>
            <person name="Martin F."/>
            <person name="Kauserud H."/>
        </authorList>
    </citation>
    <scope>NUCLEOTIDE SEQUENCE</scope>
    <source>
        <strain evidence="1">CBHHK200</strain>
    </source>
</reference>
<evidence type="ECO:0000313" key="2">
    <source>
        <dbReference type="Proteomes" id="UP001218188"/>
    </source>
</evidence>
<evidence type="ECO:0000313" key="1">
    <source>
        <dbReference type="EMBL" id="KAJ7031290.1"/>
    </source>
</evidence>
<evidence type="ECO:0008006" key="3">
    <source>
        <dbReference type="Google" id="ProtNLM"/>
    </source>
</evidence>
<comment type="caution">
    <text evidence="1">The sequence shown here is derived from an EMBL/GenBank/DDBJ whole genome shotgun (WGS) entry which is preliminary data.</text>
</comment>
<gene>
    <name evidence="1" type="ORF">C8F04DRAFT_898677</name>
</gene>
<dbReference type="Proteomes" id="UP001218188">
    <property type="component" value="Unassembled WGS sequence"/>
</dbReference>